<protein>
    <submittedName>
        <fullName evidence="1">Uncharacterized protein</fullName>
    </submittedName>
</protein>
<organism evidence="1 2">
    <name type="scientific">Moniliophthora roreri (strain MCA 2997)</name>
    <name type="common">Cocoa frosty pod rot fungus</name>
    <name type="synonym">Crinipellis roreri</name>
    <dbReference type="NCBI Taxonomy" id="1381753"/>
    <lineage>
        <taxon>Eukaryota</taxon>
        <taxon>Fungi</taxon>
        <taxon>Dikarya</taxon>
        <taxon>Basidiomycota</taxon>
        <taxon>Agaricomycotina</taxon>
        <taxon>Agaricomycetes</taxon>
        <taxon>Agaricomycetidae</taxon>
        <taxon>Agaricales</taxon>
        <taxon>Marasmiineae</taxon>
        <taxon>Marasmiaceae</taxon>
        <taxon>Moniliophthora</taxon>
    </lineage>
</organism>
<dbReference type="Proteomes" id="UP000017559">
    <property type="component" value="Unassembled WGS sequence"/>
</dbReference>
<evidence type="ECO:0000313" key="1">
    <source>
        <dbReference type="EMBL" id="ESK82108.1"/>
    </source>
</evidence>
<proteinExistence type="predicted"/>
<reference evidence="1 2" key="1">
    <citation type="journal article" date="2014" name="BMC Genomics">
        <title>Genome and secretome analysis of the hemibiotrophic fungal pathogen, Moniliophthora roreri, which causes frosty pod rot disease of cacao: mechanisms of the biotrophic and necrotrophic phases.</title>
        <authorList>
            <person name="Meinhardt L.W."/>
            <person name="Costa G.G.L."/>
            <person name="Thomazella D.P.T."/>
            <person name="Teixeira P.J.P.L."/>
            <person name="Carazzolle M.F."/>
            <person name="Schuster S.C."/>
            <person name="Carlson J.E."/>
            <person name="Guiltinan M.J."/>
            <person name="Mieczkowski P."/>
            <person name="Farmer A."/>
            <person name="Ramaraj T."/>
            <person name="Crozier J."/>
            <person name="Davis R.E."/>
            <person name="Shao J."/>
            <person name="Melnick R.L."/>
            <person name="Pereira G.A.G."/>
            <person name="Bailey B.A."/>
        </authorList>
    </citation>
    <scope>NUCLEOTIDE SEQUENCE [LARGE SCALE GENOMIC DNA]</scope>
    <source>
        <strain evidence="1 2">MCA 2997</strain>
    </source>
</reference>
<gene>
    <name evidence="1" type="ORF">Moror_3498</name>
</gene>
<dbReference type="STRING" id="1381753.V2W5N1"/>
<dbReference type="HOGENOM" id="CLU_136914_0_0_1"/>
<dbReference type="KEGG" id="mrr:Moror_3498"/>
<keyword evidence="2" id="KW-1185">Reference proteome</keyword>
<dbReference type="OrthoDB" id="3239511at2759"/>
<comment type="caution">
    <text evidence="1">The sequence shown here is derived from an EMBL/GenBank/DDBJ whole genome shotgun (WGS) entry which is preliminary data.</text>
</comment>
<sequence length="165" mass="18872">MADDSDSKKPLTDTKSVAPLGGFHFMIGSKLKSASFKSFTLTNSLSQQEVDQFHIDLANFMSNALQANGIPLPNNRWIQYTGDLEITQFQYLKVNYESYKTWQLVTDHLHCNPNFNCSPCYDYCIFNAGNQYVFAQLKYLFTCSARQQQYPVAYIQIYKVIAPSC</sequence>
<evidence type="ECO:0000313" key="2">
    <source>
        <dbReference type="Proteomes" id="UP000017559"/>
    </source>
</evidence>
<dbReference type="AlphaFoldDB" id="V2W5N1"/>
<accession>V2W5N1</accession>
<dbReference type="EMBL" id="AWSO01002072">
    <property type="protein sequence ID" value="ESK82108.1"/>
    <property type="molecule type" value="Genomic_DNA"/>
</dbReference>
<name>V2W5N1_MONRO</name>